<evidence type="ECO:0000256" key="3">
    <source>
        <dbReference type="ARBA" id="ARBA00022664"/>
    </source>
</evidence>
<feature type="compositionally biased region" description="Acidic residues" evidence="5">
    <location>
        <begin position="30"/>
        <end position="58"/>
    </location>
</feature>
<dbReference type="OrthoDB" id="1917198at2759"/>
<dbReference type="Pfam" id="PF05182">
    <property type="entry name" value="Fip1"/>
    <property type="match status" value="1"/>
</dbReference>
<feature type="compositionally biased region" description="Pro residues" evidence="5">
    <location>
        <begin position="66"/>
        <end position="75"/>
    </location>
</feature>
<dbReference type="EMBL" id="MU006777">
    <property type="protein sequence ID" value="KAF2645590.1"/>
    <property type="molecule type" value="Genomic_DNA"/>
</dbReference>
<evidence type="ECO:0000256" key="1">
    <source>
        <dbReference type="ARBA" id="ARBA00004123"/>
    </source>
</evidence>
<dbReference type="InterPro" id="IPR051187">
    <property type="entry name" value="Pre-mRNA_3'-end_processing_reg"/>
</dbReference>
<feature type="compositionally biased region" description="Gly residues" evidence="5">
    <location>
        <begin position="295"/>
        <end position="307"/>
    </location>
</feature>
<feature type="region of interest" description="Disordered" evidence="5">
    <location>
        <begin position="1"/>
        <end position="114"/>
    </location>
</feature>
<name>A0A6A6SDH0_9PLEO</name>
<dbReference type="Proteomes" id="UP000799753">
    <property type="component" value="Unassembled WGS sequence"/>
</dbReference>
<dbReference type="PANTHER" id="PTHR13484">
    <property type="entry name" value="FIP1-LIKE 1 PROTEIN"/>
    <property type="match status" value="1"/>
</dbReference>
<gene>
    <name evidence="7" type="ORF">P280DRAFT_442240</name>
</gene>
<evidence type="ECO:0000313" key="7">
    <source>
        <dbReference type="EMBL" id="KAF2645590.1"/>
    </source>
</evidence>
<dbReference type="PANTHER" id="PTHR13484:SF0">
    <property type="entry name" value="PRE-MRNA 3'-END-PROCESSING FACTOR FIP1"/>
    <property type="match status" value="1"/>
</dbReference>
<dbReference type="InterPro" id="IPR007854">
    <property type="entry name" value="Fip1_dom"/>
</dbReference>
<protein>
    <recommendedName>
        <fullName evidence="6">Pre-mRNA polyadenylation factor Fip1 domain-containing protein</fullName>
    </recommendedName>
</protein>
<feature type="compositionally biased region" description="Low complexity" evidence="5">
    <location>
        <begin position="285"/>
        <end position="294"/>
    </location>
</feature>
<feature type="compositionally biased region" description="Basic and acidic residues" evidence="5">
    <location>
        <begin position="19"/>
        <end position="29"/>
    </location>
</feature>
<evidence type="ECO:0000256" key="4">
    <source>
        <dbReference type="ARBA" id="ARBA00023242"/>
    </source>
</evidence>
<feature type="compositionally biased region" description="Gly residues" evidence="5">
    <location>
        <begin position="274"/>
        <end position="284"/>
    </location>
</feature>
<dbReference type="AlphaFoldDB" id="A0A6A6SDH0"/>
<comment type="subcellular location">
    <subcellularLocation>
        <location evidence="1">Nucleus</location>
    </subcellularLocation>
</comment>
<sequence>MDEEDDDLYGPSESTAPVETKKEEVKDGDVSEGDEPMDEGDESGDDSSSSDDSDDVEFIIDRPPEAPKPAAPPKPAENKAINIRDPSDQTSTPAQAPRATIPQLQGQPGTAYPAVKSSSIDVNADPAYPALGKSILQVDIDADLAEASKPWRLPGADQSDYFNYGFDEFTWEMYRQRQQNMTDTLTQQKAETAQLQSFFGPGMGGPPGGNPATVPPSAPAGPAASAAGGGPPPAGPMGGMVNEDMMQQVMAQMMQQGIDPSSLDFNTFMQMAGSMGGGGFGGDQGQQQQQQQQQGGYGGGGGGGGRGGGRRGGRGRGGW</sequence>
<keyword evidence="4" id="KW-0539">Nucleus</keyword>
<keyword evidence="8" id="KW-1185">Reference proteome</keyword>
<accession>A0A6A6SDH0</accession>
<keyword evidence="3" id="KW-0507">mRNA processing</keyword>
<evidence type="ECO:0000256" key="5">
    <source>
        <dbReference type="SAM" id="MobiDB-lite"/>
    </source>
</evidence>
<proteinExistence type="inferred from homology"/>
<feature type="region of interest" description="Disordered" evidence="5">
    <location>
        <begin position="261"/>
        <end position="319"/>
    </location>
</feature>
<dbReference type="GO" id="GO:0005847">
    <property type="term" value="C:mRNA cleavage and polyadenylation specificity factor complex"/>
    <property type="evidence" value="ECO:0007669"/>
    <property type="project" value="TreeGrafter"/>
</dbReference>
<comment type="similarity">
    <text evidence="2">Belongs to the FIP1 family.</text>
</comment>
<dbReference type="GO" id="GO:0006397">
    <property type="term" value="P:mRNA processing"/>
    <property type="evidence" value="ECO:0007669"/>
    <property type="project" value="UniProtKB-KW"/>
</dbReference>
<feature type="domain" description="Pre-mRNA polyadenylation factor Fip1" evidence="6">
    <location>
        <begin position="139"/>
        <end position="181"/>
    </location>
</feature>
<evidence type="ECO:0000259" key="6">
    <source>
        <dbReference type="Pfam" id="PF05182"/>
    </source>
</evidence>
<organism evidence="7 8">
    <name type="scientific">Massarina eburnea CBS 473.64</name>
    <dbReference type="NCBI Taxonomy" id="1395130"/>
    <lineage>
        <taxon>Eukaryota</taxon>
        <taxon>Fungi</taxon>
        <taxon>Dikarya</taxon>
        <taxon>Ascomycota</taxon>
        <taxon>Pezizomycotina</taxon>
        <taxon>Dothideomycetes</taxon>
        <taxon>Pleosporomycetidae</taxon>
        <taxon>Pleosporales</taxon>
        <taxon>Massarineae</taxon>
        <taxon>Massarinaceae</taxon>
        <taxon>Massarina</taxon>
    </lineage>
</organism>
<reference evidence="7" key="1">
    <citation type="journal article" date="2020" name="Stud. Mycol.">
        <title>101 Dothideomycetes genomes: a test case for predicting lifestyles and emergence of pathogens.</title>
        <authorList>
            <person name="Haridas S."/>
            <person name="Albert R."/>
            <person name="Binder M."/>
            <person name="Bloem J."/>
            <person name="Labutti K."/>
            <person name="Salamov A."/>
            <person name="Andreopoulos B."/>
            <person name="Baker S."/>
            <person name="Barry K."/>
            <person name="Bills G."/>
            <person name="Bluhm B."/>
            <person name="Cannon C."/>
            <person name="Castanera R."/>
            <person name="Culley D."/>
            <person name="Daum C."/>
            <person name="Ezra D."/>
            <person name="Gonzalez J."/>
            <person name="Henrissat B."/>
            <person name="Kuo A."/>
            <person name="Liang C."/>
            <person name="Lipzen A."/>
            <person name="Lutzoni F."/>
            <person name="Magnuson J."/>
            <person name="Mondo S."/>
            <person name="Nolan M."/>
            <person name="Ohm R."/>
            <person name="Pangilinan J."/>
            <person name="Park H.-J."/>
            <person name="Ramirez L."/>
            <person name="Alfaro M."/>
            <person name="Sun H."/>
            <person name="Tritt A."/>
            <person name="Yoshinaga Y."/>
            <person name="Zwiers L.-H."/>
            <person name="Turgeon B."/>
            <person name="Goodwin S."/>
            <person name="Spatafora J."/>
            <person name="Crous P."/>
            <person name="Grigoriev I."/>
        </authorList>
    </citation>
    <scope>NUCLEOTIDE SEQUENCE</scope>
    <source>
        <strain evidence="7">CBS 473.64</strain>
    </source>
</reference>
<evidence type="ECO:0000256" key="2">
    <source>
        <dbReference type="ARBA" id="ARBA00007459"/>
    </source>
</evidence>
<evidence type="ECO:0000313" key="8">
    <source>
        <dbReference type="Proteomes" id="UP000799753"/>
    </source>
</evidence>
<feature type="compositionally biased region" description="Basic residues" evidence="5">
    <location>
        <begin position="308"/>
        <end position="319"/>
    </location>
</feature>
<feature type="region of interest" description="Disordered" evidence="5">
    <location>
        <begin position="199"/>
        <end position="241"/>
    </location>
</feature>